<name>A0AC34FJI4_9BILA</name>
<protein>
    <submittedName>
        <fullName evidence="2">Integrase catalytic domain-containing protein</fullName>
    </submittedName>
</protein>
<reference evidence="2" key="1">
    <citation type="submission" date="2022-11" db="UniProtKB">
        <authorList>
            <consortium name="WormBaseParasite"/>
        </authorList>
    </citation>
    <scope>IDENTIFICATION</scope>
</reference>
<evidence type="ECO:0000313" key="1">
    <source>
        <dbReference type="Proteomes" id="UP000887579"/>
    </source>
</evidence>
<accession>A0AC34FJI4</accession>
<dbReference type="Proteomes" id="UP000887579">
    <property type="component" value="Unplaced"/>
</dbReference>
<sequence length="1935" mass="217764">MQRMTDAQVRDEQDVYDKHAIASTDPQKVPYMQVLQDMEEAVADVETEILMIENGIAAVSSLNSSSIVASGATSQVVVVNAPASESKKKLYSGSATEFKAFLAEHNATVGSKPSIPNVTKLSLLKEKLDGEAYDCVKRYSTNEDYDEAIKKLTARFGVEADAVAELRQKLNGYVRNKEDLKEVRKAFDEFEYLLTTLGSYGENIESSEFATALKKKLPAKVLIRIADFERTMPSGKSFDVTELRKAVDTILLDFERIAKFTGANNRYSKFRKGRKSVSPKTVASNAKKEKKNDKPKPAQRSEGASQKPKAAMECAFCEGPHYTDDCPVDKSIEEAKECASEKHLCFKCFRPNHSSRKCRIKVKCRKCGGTHHTVYCKSESNSKREKKDEAPVVASNHAFKNFEDTDVLLLSHEVMVSNPQNPARRQMVLAFIDPGSQVDLIDKELSQALNLPMCNKVVDCQGANGQIFTAQGSYSLNIHLQDGSLYPVKALGSNEMLTKLAVPGADIAKMLQNIRQLSDPLPITYGNPKLLLSMKAFKELVLNQRTVELNNGFSMIYSKIGKLICGDGAVQRHYNRPTSPVVATFTLKKDLNDVKNEDDATFRHAKNNVPETLVFNNDVKQPSNEKFDAPVVKNDEETVDAWVDEDVSEHPDKPVVAQINEYDYTKDPKFMWELELMGIYDNPNADERRLFLQRFLEKVFQDENGRIVTALPFEDESGLGNNYNNCYRRCVALSKHFLKDPIYAHLYKGCVDEFYGKDFTEEKDLSVINEPGTHFMPHCVVITPGKTTKARLVFDGSCITERGVSLNQKLLVGDNRLPSLVGILLRARIAPIVVCSDIEKAFLQIFLIEESRKFVRFMFPKDVTKPFSVDNMVIYQFKVVAFGLGCSSNLLAHAIEYHLKKYADAHPDFAKLLLAVLYSMYVDDLALASKTPEEAIEQNECVKAAFAAGNMNLRGHISTHPDVNKYYNETSESFNFLGHELIIAADSFVVGWKNLDVQKVPKTKRALLSFCASLFDLMGALEPVRLPIKLLIRQAWSLKLDWNSIMDAKMIEDITRLYQERANFSILMPRKIFQNADPSAAELHIFGDASGCAYGCVAFLRYYDENEEIQTHFLFAKSRLAPLKPVMTITKLELTATALCSHVAKFLTEELEKVISINRTVIWTDSTTVLYWIQNPEGKGRYVTNRVHKLRNSGAEFKHVTGLLNPADVVSRGCSPAEFEENELWFKGPAFLRGEEKLWPAQPCLEVRNDVEEAFIVAVNALKSSNHIVIALQEPLINAERVGSWKKLCGITVKVINFLIKKSPKLCFKIFGKNDPDSVDIFKKAEEILIKQIQQAVQVNRNRAEELGLYRSNGIWKKYCRIKANGDPIYLCDCTETRLLIFDMHEKLNHGSVSMILAELNQSYYLPKARTVVKSVIRSSCMPCRKNKAVPYALPLMNDMPKTRSFGRPFESVGVDLAGPVKVKLGDDVVQHWVVLFTCFSSRAIHLELVPSLSGEAFIEALTRFASRRTMPAFIYSDNATNFKVTAATVIPKWICLQDPDVLNYCTSKKIKWKFNTEKAPWAGGIYETMIKLLKRNLKAAVGRRQISFWKMLTLAAQIEAWVNCRPLTYISEDTNQIILRPVDFITPFVKPGVPEVAVDVADPAYNNGDAHENLIELWSQGQQRFTIFKEKFTSDYLKALRERTRHHQQSGHVVPRDPRVGEIVTICDDDDKIFWKLGVIVELISSSDNRIRAAKVKTPSGKILQRPINHLYPLEVDDYSMKHLSQPVKASNVPKLQLNNSTAFYHEDKSEEQAQVESDDHADAILSKVHPMKTRQDNQKKAAGSLLFWNPLLLLICCLICCFGTASAKQCPAGAVVERIYHPSCVQKGYVVNRYENGYCWMKKLCSLGLLMSEKLNPNATICEPDACSCPTWAQECSKLSATINPINPGNSTS</sequence>
<organism evidence="1 2">
    <name type="scientific">Panagrolaimus sp. ES5</name>
    <dbReference type="NCBI Taxonomy" id="591445"/>
    <lineage>
        <taxon>Eukaryota</taxon>
        <taxon>Metazoa</taxon>
        <taxon>Ecdysozoa</taxon>
        <taxon>Nematoda</taxon>
        <taxon>Chromadorea</taxon>
        <taxon>Rhabditida</taxon>
        <taxon>Tylenchina</taxon>
        <taxon>Panagrolaimomorpha</taxon>
        <taxon>Panagrolaimoidea</taxon>
        <taxon>Panagrolaimidae</taxon>
        <taxon>Panagrolaimus</taxon>
    </lineage>
</organism>
<dbReference type="WBParaSite" id="ES5_v2.g17201.t1">
    <property type="protein sequence ID" value="ES5_v2.g17201.t1"/>
    <property type="gene ID" value="ES5_v2.g17201"/>
</dbReference>
<evidence type="ECO:0000313" key="2">
    <source>
        <dbReference type="WBParaSite" id="ES5_v2.g17201.t1"/>
    </source>
</evidence>
<proteinExistence type="predicted"/>